<dbReference type="GO" id="GO:0000156">
    <property type="term" value="F:phosphorelay response regulator activity"/>
    <property type="evidence" value="ECO:0007669"/>
    <property type="project" value="InterPro"/>
</dbReference>
<dbReference type="AlphaFoldDB" id="W7B5G9"/>
<evidence type="ECO:0000259" key="6">
    <source>
        <dbReference type="PROSITE" id="PS50110"/>
    </source>
</evidence>
<dbReference type="PANTHER" id="PTHR37299">
    <property type="entry name" value="TRANSCRIPTIONAL REGULATOR-RELATED"/>
    <property type="match status" value="1"/>
</dbReference>
<evidence type="ECO:0000256" key="5">
    <source>
        <dbReference type="PROSITE-ProRule" id="PRU00169"/>
    </source>
</evidence>
<gene>
    <name evidence="8" type="ORF">PGRAN_13016</name>
</gene>
<dbReference type="Pfam" id="PF04397">
    <property type="entry name" value="LytTR"/>
    <property type="match status" value="1"/>
</dbReference>
<dbReference type="PANTHER" id="PTHR37299:SF3">
    <property type="entry name" value="STAGE 0 SPORULATION PROTEIN A HOMOLOG"/>
    <property type="match status" value="1"/>
</dbReference>
<evidence type="ECO:0000256" key="4">
    <source>
        <dbReference type="ARBA" id="ARBA00037164"/>
    </source>
</evidence>
<evidence type="ECO:0000313" key="8">
    <source>
        <dbReference type="EMBL" id="EUJ22549.1"/>
    </source>
</evidence>
<dbReference type="Proteomes" id="UP000019253">
    <property type="component" value="Unassembled WGS sequence"/>
</dbReference>
<dbReference type="InterPro" id="IPR001789">
    <property type="entry name" value="Sig_transdc_resp-reg_receiver"/>
</dbReference>
<dbReference type="InterPro" id="IPR011006">
    <property type="entry name" value="CheY-like_superfamily"/>
</dbReference>
<dbReference type="Gene3D" id="3.40.50.2300">
    <property type="match status" value="1"/>
</dbReference>
<evidence type="ECO:0000313" key="9">
    <source>
        <dbReference type="Proteomes" id="UP000019253"/>
    </source>
</evidence>
<proteinExistence type="predicted"/>
<feature type="domain" description="Response regulatory" evidence="6">
    <location>
        <begin position="3"/>
        <end position="127"/>
    </location>
</feature>
<dbReference type="Pfam" id="PF00072">
    <property type="entry name" value="Response_reg"/>
    <property type="match status" value="1"/>
</dbReference>
<dbReference type="OrthoDB" id="9809318at2"/>
<keyword evidence="5" id="KW-0597">Phosphoprotein</keyword>
<keyword evidence="2" id="KW-0902">Two-component regulatory system</keyword>
<dbReference type="EMBL" id="AODD01000022">
    <property type="protein sequence ID" value="EUJ22549.1"/>
    <property type="molecule type" value="Genomic_DNA"/>
</dbReference>
<dbReference type="SMART" id="SM00448">
    <property type="entry name" value="REC"/>
    <property type="match status" value="1"/>
</dbReference>
<keyword evidence="1" id="KW-0963">Cytoplasm</keyword>
<dbReference type="PROSITE" id="PS50930">
    <property type="entry name" value="HTH_LYTTR"/>
    <property type="match status" value="1"/>
</dbReference>
<dbReference type="PROSITE" id="PS50110">
    <property type="entry name" value="RESPONSE_REGULATORY"/>
    <property type="match status" value="1"/>
</dbReference>
<dbReference type="SUPFAM" id="SSF52172">
    <property type="entry name" value="CheY-like"/>
    <property type="match status" value="1"/>
</dbReference>
<dbReference type="InterPro" id="IPR046947">
    <property type="entry name" value="LytR-like"/>
</dbReference>
<comment type="function">
    <text evidence="4">Required for high-level post-exponential phase expression of a series of secreted proteins.</text>
</comment>
<feature type="modified residue" description="4-aspartylphosphate" evidence="5">
    <location>
        <position position="60"/>
    </location>
</feature>
<organism evidence="8 9">
    <name type="scientific">Listeria grandensis FSL F6-0971</name>
    <dbReference type="NCBI Taxonomy" id="1265819"/>
    <lineage>
        <taxon>Bacteria</taxon>
        <taxon>Bacillati</taxon>
        <taxon>Bacillota</taxon>
        <taxon>Bacilli</taxon>
        <taxon>Bacillales</taxon>
        <taxon>Listeriaceae</taxon>
        <taxon>Listeria</taxon>
    </lineage>
</organism>
<comment type="caution">
    <text evidence="8">The sequence shown here is derived from an EMBL/GenBank/DDBJ whole genome shotgun (WGS) entry which is preliminary data.</text>
</comment>
<dbReference type="CDD" id="cd17533">
    <property type="entry name" value="REC_LytTR_AgrA-like"/>
    <property type="match status" value="1"/>
</dbReference>
<keyword evidence="9" id="KW-1185">Reference proteome</keyword>
<evidence type="ECO:0000256" key="1">
    <source>
        <dbReference type="ARBA" id="ARBA00022490"/>
    </source>
</evidence>
<evidence type="ECO:0000256" key="2">
    <source>
        <dbReference type="ARBA" id="ARBA00023012"/>
    </source>
</evidence>
<dbReference type="STRING" id="1265819.PGRAN_13016"/>
<dbReference type="PATRIC" id="fig|1265819.5.peg.2595"/>
<protein>
    <submittedName>
        <fullName evidence="8">2-component response regulator protein</fullName>
    </submittedName>
</protein>
<evidence type="ECO:0000259" key="7">
    <source>
        <dbReference type="PROSITE" id="PS50930"/>
    </source>
</evidence>
<keyword evidence="3" id="KW-0010">Activator</keyword>
<reference evidence="8 9" key="1">
    <citation type="journal article" date="2014" name="Int. J. Syst. Evol. Microbiol.">
        <title>Listeria floridensis sp. nov., Listeria aquatica sp. nov., Listeria cornellensis sp. nov., Listeria riparia sp. nov. and Listeria grandensis sp. nov., from agricultural and natural environments.</title>
        <authorList>
            <person name="den Bakker H.C."/>
            <person name="Warchocki S."/>
            <person name="Wright E.M."/>
            <person name="Allred A.F."/>
            <person name="Ahlstrom C."/>
            <person name="Manuel C.S."/>
            <person name="Stasiewicz M.J."/>
            <person name="Burrell A."/>
            <person name="Roof S."/>
            <person name="Strawn L."/>
            <person name="Fortes E.D."/>
            <person name="Nightingale K.K."/>
            <person name="Kephart D."/>
            <person name="Wiedmann M."/>
        </authorList>
    </citation>
    <scope>NUCLEOTIDE SEQUENCE [LARGE SCALE GENOMIC DNA]</scope>
    <source>
        <strain evidence="9">FSL F6-971</strain>
    </source>
</reference>
<evidence type="ECO:0000256" key="3">
    <source>
        <dbReference type="ARBA" id="ARBA00023159"/>
    </source>
</evidence>
<dbReference type="SMART" id="SM00850">
    <property type="entry name" value="LytTR"/>
    <property type="match status" value="1"/>
</dbReference>
<dbReference type="Gene3D" id="2.40.50.1020">
    <property type="entry name" value="LytTr DNA-binding domain"/>
    <property type="match status" value="1"/>
</dbReference>
<dbReference type="GO" id="GO:0003677">
    <property type="term" value="F:DNA binding"/>
    <property type="evidence" value="ECO:0007669"/>
    <property type="project" value="InterPro"/>
</dbReference>
<feature type="domain" description="HTH LytTR-type" evidence="7">
    <location>
        <begin position="143"/>
        <end position="245"/>
    </location>
</feature>
<dbReference type="RefSeq" id="WP_036067361.1">
    <property type="nucleotide sequence ID" value="NZ_AODD01000022.1"/>
</dbReference>
<accession>W7B5G9</accession>
<dbReference type="InterPro" id="IPR007492">
    <property type="entry name" value="LytTR_DNA-bd_dom"/>
</dbReference>
<name>W7B5G9_9LIST</name>
<sequence>MIPIYICEDDEMQRNKIVAYIEDYITIEHRDMRVLLATEKPSKLLDAINKKKESGLYFLDVALKTQTINGFELAKEIRKTDPRGFIVFITSHSEMSYLTFTYKIEAMDYIIKDDYDNIRKRVIECMESVSKRIDNHGKKGKYLTIKIDDRIIHEPLENVLFIETSPRAHKVILHSRNRQIEFYGKLREMESELDDRFYRTHRAFLVNQDHILEVDTNKNVIHMVNGEKCMVSTRKIKGLKKIKKKG</sequence>